<dbReference type="GO" id="GO:0016874">
    <property type="term" value="F:ligase activity"/>
    <property type="evidence" value="ECO:0007669"/>
    <property type="project" value="UniProtKB-KW"/>
</dbReference>
<sequence>MSLNFKQRLDIIEQQSQALVGFGRGIEREALRVKPDGKLSEAGHPYAFGSALCHTSITTDYAESLLEFITPVAKDVNQLFDYLNDIHHYAAKHLENDESLWPISMPCYVNSEEAIELAQYGTSNTGTMKTTYRQGLKNRYGSMMQIISGVHYNFSLPASFWETWRQIHGSELTGSDAQSAGYLGLVRNYFRYGWVIPYLFGASPALCQSFLQGKETKLDFQKVGQGTIYLPYATSLRLSDLGYTNSSQSSLNICYNSVDNYVASVRQALHKKAPEFKELGVKEGGHYVQLNDNVLQIENELYASIRPKRVQKSGETPSQALSSRGIEYIEIRSLDVNPFSKVGITEEQVNFLDLFLTWCAIKPSADISAAQSKHFSENLSTIVTEGRNPDLQLEIDGQTSSVAQWGEWLTNELKALAVVLDKSGNEERYKAAIAHIAPRFSAPELTSSARILGKIIAQNSDNGPLALSLSQKYKKELIEQPYQIWSDQYFEEQKQLSLEKQKVIEQTDKLSFDDYLENYFINAEQA</sequence>
<evidence type="ECO:0000256" key="8">
    <source>
        <dbReference type="HAMAP-Rule" id="MF_00578"/>
    </source>
</evidence>
<organism evidence="11 12">
    <name type="scientific">Psychromonas marina</name>
    <dbReference type="NCBI Taxonomy" id="88364"/>
    <lineage>
        <taxon>Bacteria</taxon>
        <taxon>Pseudomonadati</taxon>
        <taxon>Pseudomonadota</taxon>
        <taxon>Gammaproteobacteria</taxon>
        <taxon>Alteromonadales</taxon>
        <taxon>Psychromonadaceae</taxon>
        <taxon>Psychromonas</taxon>
    </lineage>
</organism>
<comment type="caution">
    <text evidence="11">The sequence shown here is derived from an EMBL/GenBank/DDBJ whole genome shotgun (WGS) entry which is preliminary data.</text>
</comment>
<dbReference type="Gene3D" id="3.30.590.20">
    <property type="match status" value="1"/>
</dbReference>
<feature type="domain" description="Glutamate--cysteine ligase" evidence="10">
    <location>
        <begin position="14"/>
        <end position="381"/>
    </location>
</feature>
<dbReference type="RefSeq" id="WP_284202825.1">
    <property type="nucleotide sequence ID" value="NZ_BSPQ01000001.1"/>
</dbReference>
<comment type="similarity">
    <text evidence="2 8">Belongs to the glutamate--cysteine ligase type 1 family. Type 1 subfamily.</text>
</comment>
<proteinExistence type="inferred from homology"/>
<dbReference type="NCBIfam" id="TIGR01434">
    <property type="entry name" value="glu_cys_ligase"/>
    <property type="match status" value="1"/>
</dbReference>
<dbReference type="SUPFAM" id="SSF55931">
    <property type="entry name" value="Glutamine synthetase/guanido kinase"/>
    <property type="match status" value="1"/>
</dbReference>
<evidence type="ECO:0000256" key="5">
    <source>
        <dbReference type="ARBA" id="ARBA00022741"/>
    </source>
</evidence>
<evidence type="ECO:0000313" key="11">
    <source>
        <dbReference type="EMBL" id="GLS89714.1"/>
    </source>
</evidence>
<keyword evidence="3 8" id="KW-0436">Ligase</keyword>
<dbReference type="Pfam" id="PF04262">
    <property type="entry name" value="Glu_cys_ligase"/>
    <property type="match status" value="1"/>
</dbReference>
<dbReference type="InterPro" id="IPR014746">
    <property type="entry name" value="Gln_synth/guanido_kin_cat_dom"/>
</dbReference>
<accession>A0ABQ6DX68</accession>
<evidence type="ECO:0000256" key="9">
    <source>
        <dbReference type="RuleBase" id="RU004391"/>
    </source>
</evidence>
<evidence type="ECO:0000256" key="2">
    <source>
        <dbReference type="ARBA" id="ARBA00008772"/>
    </source>
</evidence>
<dbReference type="Proteomes" id="UP001157353">
    <property type="component" value="Unassembled WGS sequence"/>
</dbReference>
<dbReference type="InterPro" id="IPR007370">
    <property type="entry name" value="Glu_cys_ligase"/>
</dbReference>
<protein>
    <recommendedName>
        <fullName evidence="8">Glutamate--cysteine ligase</fullName>
        <ecNumber evidence="8">6.3.2.2</ecNumber>
    </recommendedName>
    <alternativeName>
        <fullName evidence="8">Gamma-ECS</fullName>
        <shortName evidence="8">GCS</shortName>
    </alternativeName>
    <alternativeName>
        <fullName evidence="8">Gamma-glutamylcysteine synthetase</fullName>
    </alternativeName>
</protein>
<evidence type="ECO:0000256" key="3">
    <source>
        <dbReference type="ARBA" id="ARBA00022598"/>
    </source>
</evidence>
<evidence type="ECO:0000256" key="6">
    <source>
        <dbReference type="ARBA" id="ARBA00022840"/>
    </source>
</evidence>
<evidence type="ECO:0000313" key="12">
    <source>
        <dbReference type="Proteomes" id="UP001157353"/>
    </source>
</evidence>
<keyword evidence="6 8" id="KW-0067">ATP-binding</keyword>
<dbReference type="HAMAP" id="MF_00578">
    <property type="entry name" value="Glu_cys_ligase"/>
    <property type="match status" value="1"/>
</dbReference>
<keyword evidence="5 8" id="KW-0547">Nucleotide-binding</keyword>
<evidence type="ECO:0000256" key="1">
    <source>
        <dbReference type="ARBA" id="ARBA00005006"/>
    </source>
</evidence>
<comment type="pathway">
    <text evidence="1 8 9">Sulfur metabolism; glutathione biosynthesis; glutathione from L-cysteine and L-glutamate: step 1/2.</text>
</comment>
<name>A0ABQ6DX68_9GAMM</name>
<evidence type="ECO:0000256" key="7">
    <source>
        <dbReference type="ARBA" id="ARBA00048819"/>
    </source>
</evidence>
<dbReference type="PANTHER" id="PTHR38761:SF1">
    <property type="entry name" value="GLUTAMATE--CYSTEINE LIGASE"/>
    <property type="match status" value="1"/>
</dbReference>
<dbReference type="PANTHER" id="PTHR38761">
    <property type="entry name" value="GLUTAMATE--CYSTEINE LIGASE"/>
    <property type="match status" value="1"/>
</dbReference>
<reference evidence="12" key="1">
    <citation type="journal article" date="2019" name="Int. J. Syst. Evol. Microbiol.">
        <title>The Global Catalogue of Microorganisms (GCM) 10K type strain sequencing project: providing services to taxonomists for standard genome sequencing and annotation.</title>
        <authorList>
            <consortium name="The Broad Institute Genomics Platform"/>
            <consortium name="The Broad Institute Genome Sequencing Center for Infectious Disease"/>
            <person name="Wu L."/>
            <person name="Ma J."/>
        </authorList>
    </citation>
    <scope>NUCLEOTIDE SEQUENCE [LARGE SCALE GENOMIC DNA]</scope>
    <source>
        <strain evidence="12">NBRC 103166</strain>
    </source>
</reference>
<keyword evidence="12" id="KW-1185">Reference proteome</keyword>
<evidence type="ECO:0000256" key="4">
    <source>
        <dbReference type="ARBA" id="ARBA00022684"/>
    </source>
</evidence>
<dbReference type="EMBL" id="BSPQ01000001">
    <property type="protein sequence ID" value="GLS89714.1"/>
    <property type="molecule type" value="Genomic_DNA"/>
</dbReference>
<evidence type="ECO:0000259" key="10">
    <source>
        <dbReference type="Pfam" id="PF04262"/>
    </source>
</evidence>
<dbReference type="EC" id="6.3.2.2" evidence="8"/>
<dbReference type="InterPro" id="IPR006334">
    <property type="entry name" value="Glut_cys_ligase"/>
</dbReference>
<keyword evidence="4 8" id="KW-0317">Glutathione biosynthesis</keyword>
<comment type="catalytic activity">
    <reaction evidence="7 8 9">
        <text>L-cysteine + L-glutamate + ATP = gamma-L-glutamyl-L-cysteine + ADP + phosphate + H(+)</text>
        <dbReference type="Rhea" id="RHEA:13285"/>
        <dbReference type="ChEBI" id="CHEBI:15378"/>
        <dbReference type="ChEBI" id="CHEBI:29985"/>
        <dbReference type="ChEBI" id="CHEBI:30616"/>
        <dbReference type="ChEBI" id="CHEBI:35235"/>
        <dbReference type="ChEBI" id="CHEBI:43474"/>
        <dbReference type="ChEBI" id="CHEBI:58173"/>
        <dbReference type="ChEBI" id="CHEBI:456216"/>
        <dbReference type="EC" id="6.3.2.2"/>
    </reaction>
</comment>
<gene>
    <name evidence="8 11" type="primary">gshA</name>
    <name evidence="11" type="ORF">GCM10007916_07810</name>
</gene>